<name>A0A1X7IT23_9BACL</name>
<keyword evidence="4" id="KW-1185">Reference proteome</keyword>
<dbReference type="CDD" id="cd00371">
    <property type="entry name" value="HMA"/>
    <property type="match status" value="1"/>
</dbReference>
<gene>
    <name evidence="3" type="ORF">SAMN06295960_0719</name>
</gene>
<protein>
    <submittedName>
        <fullName evidence="3">Copper chaperone</fullName>
    </submittedName>
</protein>
<dbReference type="AlphaFoldDB" id="A0A1X7IT23"/>
<dbReference type="NCBIfam" id="TIGR00003">
    <property type="entry name" value="copper ion binding protein"/>
    <property type="match status" value="1"/>
</dbReference>
<dbReference type="InterPro" id="IPR006122">
    <property type="entry name" value="HMA_Cu_ion-bd"/>
</dbReference>
<dbReference type="Proteomes" id="UP000193834">
    <property type="component" value="Unassembled WGS sequence"/>
</dbReference>
<dbReference type="Gene3D" id="3.30.70.100">
    <property type="match status" value="1"/>
</dbReference>
<feature type="domain" description="HMA" evidence="2">
    <location>
        <begin position="2"/>
        <end position="66"/>
    </location>
</feature>
<evidence type="ECO:0000256" key="1">
    <source>
        <dbReference type="ARBA" id="ARBA00022723"/>
    </source>
</evidence>
<evidence type="ECO:0000313" key="4">
    <source>
        <dbReference type="Proteomes" id="UP000193834"/>
    </source>
</evidence>
<dbReference type="PROSITE" id="PS50846">
    <property type="entry name" value="HMA_2"/>
    <property type="match status" value="1"/>
</dbReference>
<dbReference type="RefSeq" id="WP_085492958.1">
    <property type="nucleotide sequence ID" value="NZ_FXAZ01000001.1"/>
</dbReference>
<dbReference type="InterPro" id="IPR000428">
    <property type="entry name" value="Cu-bd"/>
</dbReference>
<dbReference type="PRINTS" id="PR00944">
    <property type="entry name" value="CUEXPORT"/>
</dbReference>
<evidence type="ECO:0000259" key="2">
    <source>
        <dbReference type="PROSITE" id="PS50846"/>
    </source>
</evidence>
<dbReference type="GO" id="GO:0006825">
    <property type="term" value="P:copper ion transport"/>
    <property type="evidence" value="ECO:0007669"/>
    <property type="project" value="InterPro"/>
</dbReference>
<dbReference type="EMBL" id="FXAZ01000001">
    <property type="protein sequence ID" value="SMG17648.1"/>
    <property type="molecule type" value="Genomic_DNA"/>
</dbReference>
<proteinExistence type="predicted"/>
<reference evidence="3 4" key="1">
    <citation type="submission" date="2017-04" db="EMBL/GenBank/DDBJ databases">
        <authorList>
            <person name="Afonso C.L."/>
            <person name="Miller P.J."/>
            <person name="Scott M.A."/>
            <person name="Spackman E."/>
            <person name="Goraichik I."/>
            <person name="Dimitrov K.M."/>
            <person name="Suarez D.L."/>
            <person name="Swayne D.E."/>
        </authorList>
    </citation>
    <scope>NUCLEOTIDE SEQUENCE [LARGE SCALE GENOMIC DNA]</scope>
    <source>
        <strain evidence="3 4">11</strain>
    </source>
</reference>
<sequence>MVTVTWKVEGMSCGHCKQSVEKAVDELGVKGEVSLENKTVTLTYDESKVTTEAIKEAIEDQGYDVAAE</sequence>
<dbReference type="InterPro" id="IPR036163">
    <property type="entry name" value="HMA_dom_sf"/>
</dbReference>
<dbReference type="GO" id="GO:0005507">
    <property type="term" value="F:copper ion binding"/>
    <property type="evidence" value="ECO:0007669"/>
    <property type="project" value="InterPro"/>
</dbReference>
<accession>A0A1X7IT23</accession>
<dbReference type="SUPFAM" id="SSF55008">
    <property type="entry name" value="HMA, heavy metal-associated domain"/>
    <property type="match status" value="1"/>
</dbReference>
<keyword evidence="1" id="KW-0479">Metal-binding</keyword>
<evidence type="ECO:0000313" key="3">
    <source>
        <dbReference type="EMBL" id="SMG17648.1"/>
    </source>
</evidence>
<dbReference type="FunFam" id="3.30.70.100:FF:000001">
    <property type="entry name" value="ATPase copper transporting beta"/>
    <property type="match status" value="1"/>
</dbReference>
<dbReference type="OrthoDB" id="9813965at2"/>
<dbReference type="STRING" id="1852522.SAMN06295960_0719"/>
<dbReference type="InterPro" id="IPR006121">
    <property type="entry name" value="HMA_dom"/>
</dbReference>
<organism evidence="3 4">
    <name type="scientific">Paenibacillus aquistagni</name>
    <dbReference type="NCBI Taxonomy" id="1852522"/>
    <lineage>
        <taxon>Bacteria</taxon>
        <taxon>Bacillati</taxon>
        <taxon>Bacillota</taxon>
        <taxon>Bacilli</taxon>
        <taxon>Bacillales</taxon>
        <taxon>Paenibacillaceae</taxon>
        <taxon>Paenibacillus</taxon>
    </lineage>
</organism>
<dbReference type="Pfam" id="PF00403">
    <property type="entry name" value="HMA"/>
    <property type="match status" value="1"/>
</dbReference>